<comment type="similarity">
    <text evidence="2">Belongs to the short-chain dehydrogenases/reductases (SDR) family.</text>
</comment>
<evidence type="ECO:0000256" key="1">
    <source>
        <dbReference type="ARBA" id="ARBA00023002"/>
    </source>
</evidence>
<proteinExistence type="inferred from homology"/>
<organism evidence="3 4">
    <name type="scientific">Actinoplanes digitatis</name>
    <dbReference type="NCBI Taxonomy" id="1868"/>
    <lineage>
        <taxon>Bacteria</taxon>
        <taxon>Bacillati</taxon>
        <taxon>Actinomycetota</taxon>
        <taxon>Actinomycetes</taxon>
        <taxon>Micromonosporales</taxon>
        <taxon>Micromonosporaceae</taxon>
        <taxon>Actinoplanes</taxon>
    </lineage>
</organism>
<dbReference type="PRINTS" id="PR00080">
    <property type="entry name" value="SDRFAMILY"/>
</dbReference>
<protein>
    <submittedName>
        <fullName evidence="3">NAD(P)-dependent dehydrogenase (Short-subunit alcohol dehydrogenase family)</fullName>
    </submittedName>
</protein>
<reference evidence="3 4" key="1">
    <citation type="submission" date="2020-08" db="EMBL/GenBank/DDBJ databases">
        <title>Sequencing the genomes of 1000 actinobacteria strains.</title>
        <authorList>
            <person name="Klenk H.-P."/>
        </authorList>
    </citation>
    <scope>NUCLEOTIDE SEQUENCE [LARGE SCALE GENOMIC DNA]</scope>
    <source>
        <strain evidence="3 4">DSM 43149</strain>
    </source>
</reference>
<dbReference type="Proteomes" id="UP000578112">
    <property type="component" value="Unassembled WGS sequence"/>
</dbReference>
<evidence type="ECO:0000313" key="3">
    <source>
        <dbReference type="EMBL" id="MBB4762971.1"/>
    </source>
</evidence>
<evidence type="ECO:0000256" key="2">
    <source>
        <dbReference type="RuleBase" id="RU000363"/>
    </source>
</evidence>
<dbReference type="Pfam" id="PF00106">
    <property type="entry name" value="adh_short"/>
    <property type="match status" value="1"/>
</dbReference>
<dbReference type="EMBL" id="JACHNH010000001">
    <property type="protein sequence ID" value="MBB4762971.1"/>
    <property type="molecule type" value="Genomic_DNA"/>
</dbReference>
<name>A0A7W7HYE1_9ACTN</name>
<keyword evidence="1" id="KW-0560">Oxidoreductase</keyword>
<comment type="caution">
    <text evidence="3">The sequence shown here is derived from an EMBL/GenBank/DDBJ whole genome shotgun (WGS) entry which is preliminary data.</text>
</comment>
<dbReference type="PRINTS" id="PR00081">
    <property type="entry name" value="GDHRDH"/>
</dbReference>
<dbReference type="PANTHER" id="PTHR43157:SF31">
    <property type="entry name" value="PHOSPHATIDYLINOSITOL-GLYCAN BIOSYNTHESIS CLASS F PROTEIN"/>
    <property type="match status" value="1"/>
</dbReference>
<keyword evidence="4" id="KW-1185">Reference proteome</keyword>
<dbReference type="SUPFAM" id="SSF51735">
    <property type="entry name" value="NAD(P)-binding Rossmann-fold domains"/>
    <property type="match status" value="1"/>
</dbReference>
<dbReference type="PANTHER" id="PTHR43157">
    <property type="entry name" value="PHOSPHATIDYLINOSITOL-GLYCAN BIOSYNTHESIS CLASS F PROTEIN-RELATED"/>
    <property type="match status" value="1"/>
</dbReference>
<dbReference type="AlphaFoldDB" id="A0A7W7HYE1"/>
<gene>
    <name evidence="3" type="ORF">BJ971_003527</name>
</gene>
<dbReference type="InterPro" id="IPR036291">
    <property type="entry name" value="NAD(P)-bd_dom_sf"/>
</dbReference>
<dbReference type="RefSeq" id="WP_184994342.1">
    <property type="nucleotide sequence ID" value="NZ_BOMK01000042.1"/>
</dbReference>
<dbReference type="GO" id="GO:0016491">
    <property type="term" value="F:oxidoreductase activity"/>
    <property type="evidence" value="ECO:0007669"/>
    <property type="project" value="UniProtKB-KW"/>
</dbReference>
<evidence type="ECO:0000313" key="4">
    <source>
        <dbReference type="Proteomes" id="UP000578112"/>
    </source>
</evidence>
<sequence>MPHPRIAVVTGGSRGIGRQVCRELARRGTYVIVHAPAPDEAHAAVAGLIRDGADPGLLRAASADFRRLDDVFSLAGHLERRHGRIDLLVNNAGTLVPAGLTGDGIDANLQINYVAPYALTRLLAPALNTAAGRIVTLADAVHRDGRLDLDEPGRGAGRPVEAYAGAQLALVLFTRMLARTAERRVTAVAVHPGIVDTGSFTAVHGAGGLPVADGAAHVLRAADPDTDVVDGGYYEGILAADPAPQARDDTAARRLWSATARLLGWDYTAARIPPVRAGVSAASTSVIPASTARINVFPRVTDGEHRQDMNSFSVSSGWVR</sequence>
<dbReference type="Gene3D" id="3.40.50.720">
    <property type="entry name" value="NAD(P)-binding Rossmann-like Domain"/>
    <property type="match status" value="1"/>
</dbReference>
<dbReference type="InterPro" id="IPR002347">
    <property type="entry name" value="SDR_fam"/>
</dbReference>
<accession>A0A7W7HYE1</accession>